<evidence type="ECO:0000313" key="1">
    <source>
        <dbReference type="EMBL" id="JAH30338.1"/>
    </source>
</evidence>
<dbReference type="AlphaFoldDB" id="A0A0E9RPR9"/>
<name>A0A0E9RPR9_ANGAN</name>
<reference evidence="1" key="2">
    <citation type="journal article" date="2015" name="Fish Shellfish Immunol.">
        <title>Early steps in the European eel (Anguilla anguilla)-Vibrio vulnificus interaction in the gills: Role of the RtxA13 toxin.</title>
        <authorList>
            <person name="Callol A."/>
            <person name="Pajuelo D."/>
            <person name="Ebbesson L."/>
            <person name="Teles M."/>
            <person name="MacKenzie S."/>
            <person name="Amaro C."/>
        </authorList>
    </citation>
    <scope>NUCLEOTIDE SEQUENCE</scope>
</reference>
<dbReference type="EMBL" id="GBXM01078239">
    <property type="protein sequence ID" value="JAH30338.1"/>
    <property type="molecule type" value="Transcribed_RNA"/>
</dbReference>
<sequence length="23" mass="2403">MSGGLGGLFHSLKAHTCSYSTFT</sequence>
<proteinExistence type="predicted"/>
<protein>
    <submittedName>
        <fullName evidence="1">Uncharacterized protein</fullName>
    </submittedName>
</protein>
<organism evidence="1">
    <name type="scientific">Anguilla anguilla</name>
    <name type="common">European freshwater eel</name>
    <name type="synonym">Muraena anguilla</name>
    <dbReference type="NCBI Taxonomy" id="7936"/>
    <lineage>
        <taxon>Eukaryota</taxon>
        <taxon>Metazoa</taxon>
        <taxon>Chordata</taxon>
        <taxon>Craniata</taxon>
        <taxon>Vertebrata</taxon>
        <taxon>Euteleostomi</taxon>
        <taxon>Actinopterygii</taxon>
        <taxon>Neopterygii</taxon>
        <taxon>Teleostei</taxon>
        <taxon>Anguilliformes</taxon>
        <taxon>Anguillidae</taxon>
        <taxon>Anguilla</taxon>
    </lineage>
</organism>
<accession>A0A0E9RPR9</accession>
<reference evidence="1" key="1">
    <citation type="submission" date="2014-11" db="EMBL/GenBank/DDBJ databases">
        <authorList>
            <person name="Amaro Gonzalez C."/>
        </authorList>
    </citation>
    <scope>NUCLEOTIDE SEQUENCE</scope>
</reference>